<protein>
    <submittedName>
        <fullName evidence="7">Hydroxyacid dehydrogenase</fullName>
    </submittedName>
</protein>
<proteinExistence type="inferred from homology"/>
<comment type="similarity">
    <text evidence="1 4">Belongs to the D-isomer specific 2-hydroxyacid dehydrogenase family.</text>
</comment>
<keyword evidence="3" id="KW-0520">NAD</keyword>
<reference evidence="7" key="1">
    <citation type="submission" date="2020-08" db="EMBL/GenBank/DDBJ databases">
        <title>Whole genome shotgun sequence of Polymorphospora rubra NBRC 101157.</title>
        <authorList>
            <person name="Komaki H."/>
            <person name="Tamura T."/>
        </authorList>
    </citation>
    <scope>NUCLEOTIDE SEQUENCE</scope>
    <source>
        <strain evidence="7">NBRC 101157</strain>
    </source>
</reference>
<dbReference type="InterPro" id="IPR050223">
    <property type="entry name" value="D-isomer_2-hydroxyacid_DH"/>
</dbReference>
<evidence type="ECO:0000259" key="5">
    <source>
        <dbReference type="Pfam" id="PF00389"/>
    </source>
</evidence>
<dbReference type="InterPro" id="IPR006140">
    <property type="entry name" value="D-isomer_DH_NAD-bd"/>
</dbReference>
<evidence type="ECO:0000259" key="6">
    <source>
        <dbReference type="Pfam" id="PF02826"/>
    </source>
</evidence>
<dbReference type="RefSeq" id="WP_246568348.1">
    <property type="nucleotide sequence ID" value="NZ_AP023359.1"/>
</dbReference>
<dbReference type="Pfam" id="PF00389">
    <property type="entry name" value="2-Hacid_dh"/>
    <property type="match status" value="1"/>
</dbReference>
<evidence type="ECO:0000313" key="8">
    <source>
        <dbReference type="Proteomes" id="UP000680866"/>
    </source>
</evidence>
<dbReference type="CDD" id="cd12167">
    <property type="entry name" value="2-Hacid_dh_8"/>
    <property type="match status" value="1"/>
</dbReference>
<dbReference type="Gene3D" id="3.40.50.720">
    <property type="entry name" value="NAD(P)-binding Rossmann-like Domain"/>
    <property type="match status" value="2"/>
</dbReference>
<evidence type="ECO:0000313" key="7">
    <source>
        <dbReference type="EMBL" id="BCJ64087.1"/>
    </source>
</evidence>
<gene>
    <name evidence="7" type="ORF">Prubr_11080</name>
</gene>
<dbReference type="GO" id="GO:0005829">
    <property type="term" value="C:cytosol"/>
    <property type="evidence" value="ECO:0007669"/>
    <property type="project" value="TreeGrafter"/>
</dbReference>
<dbReference type="Pfam" id="PF02826">
    <property type="entry name" value="2-Hacid_dh_C"/>
    <property type="match status" value="1"/>
</dbReference>
<name>A0A810MSA4_9ACTN</name>
<dbReference type="Proteomes" id="UP000680866">
    <property type="component" value="Chromosome"/>
</dbReference>
<accession>A0A810MSA4</accession>
<dbReference type="GO" id="GO:0016618">
    <property type="term" value="F:hydroxypyruvate reductase [NAD(P)H] activity"/>
    <property type="evidence" value="ECO:0007669"/>
    <property type="project" value="TreeGrafter"/>
</dbReference>
<evidence type="ECO:0000256" key="4">
    <source>
        <dbReference type="RuleBase" id="RU003719"/>
    </source>
</evidence>
<dbReference type="KEGG" id="pry:Prubr_11080"/>
<sequence>MTGHPQTLLVMADDTYRALFDADALARIRRTARLAEPAHVTRLDTGAARTRLAEVEVLVTGWGCPPLDDAVLSAAPRLRAVLHAAGTVKEHVTDACWARGLLVTSAAEANAVPVAEYTVAAVLFAGKRVPQAAALSRLHRTAVHASGERSNRDRVVGVVGFSRIGRRVVDLLRPYDLRVLVADPYADPATVGAAGATLVELDELLRASDVVSLHAPSLPATRHLLDRRRLALMPDGATLINTARGALVDTAALTDECAAGRLSALLDVTDPEPLPTDSPLWLMPNVFITPHVAGSLDGEVRRLADAAIEELERYARGAPPLHPVHSEHLLHMA</sequence>
<dbReference type="SUPFAM" id="SSF51735">
    <property type="entry name" value="NAD(P)-binding Rossmann-fold domains"/>
    <property type="match status" value="1"/>
</dbReference>
<evidence type="ECO:0000256" key="2">
    <source>
        <dbReference type="ARBA" id="ARBA00023002"/>
    </source>
</evidence>
<dbReference type="AlphaFoldDB" id="A0A810MSA4"/>
<dbReference type="GO" id="GO:0030267">
    <property type="term" value="F:glyoxylate reductase (NADPH) activity"/>
    <property type="evidence" value="ECO:0007669"/>
    <property type="project" value="TreeGrafter"/>
</dbReference>
<dbReference type="PANTHER" id="PTHR10996">
    <property type="entry name" value="2-HYDROXYACID DEHYDROGENASE-RELATED"/>
    <property type="match status" value="1"/>
</dbReference>
<dbReference type="InterPro" id="IPR006139">
    <property type="entry name" value="D-isomer_2_OHA_DH_cat_dom"/>
</dbReference>
<dbReference type="PROSITE" id="PS00670">
    <property type="entry name" value="D_2_HYDROXYACID_DH_2"/>
    <property type="match status" value="1"/>
</dbReference>
<evidence type="ECO:0000256" key="1">
    <source>
        <dbReference type="ARBA" id="ARBA00005854"/>
    </source>
</evidence>
<dbReference type="InterPro" id="IPR029753">
    <property type="entry name" value="D-isomer_DH_CS"/>
</dbReference>
<dbReference type="EMBL" id="AP023359">
    <property type="protein sequence ID" value="BCJ64087.1"/>
    <property type="molecule type" value="Genomic_DNA"/>
</dbReference>
<organism evidence="7 8">
    <name type="scientific">Polymorphospora rubra</name>
    <dbReference type="NCBI Taxonomy" id="338584"/>
    <lineage>
        <taxon>Bacteria</taxon>
        <taxon>Bacillati</taxon>
        <taxon>Actinomycetota</taxon>
        <taxon>Actinomycetes</taxon>
        <taxon>Micromonosporales</taxon>
        <taxon>Micromonosporaceae</taxon>
        <taxon>Polymorphospora</taxon>
    </lineage>
</organism>
<dbReference type="SUPFAM" id="SSF52283">
    <property type="entry name" value="Formate/glycerate dehydrogenase catalytic domain-like"/>
    <property type="match status" value="1"/>
</dbReference>
<evidence type="ECO:0000256" key="3">
    <source>
        <dbReference type="ARBA" id="ARBA00023027"/>
    </source>
</evidence>
<dbReference type="GO" id="GO:0051287">
    <property type="term" value="F:NAD binding"/>
    <property type="evidence" value="ECO:0007669"/>
    <property type="project" value="InterPro"/>
</dbReference>
<feature type="domain" description="D-isomer specific 2-hydroxyacid dehydrogenase NAD-binding" evidence="6">
    <location>
        <begin position="120"/>
        <end position="293"/>
    </location>
</feature>
<dbReference type="InterPro" id="IPR036291">
    <property type="entry name" value="NAD(P)-bd_dom_sf"/>
</dbReference>
<feature type="domain" description="D-isomer specific 2-hydroxyacid dehydrogenase catalytic" evidence="5">
    <location>
        <begin position="43"/>
        <end position="324"/>
    </location>
</feature>
<dbReference type="PANTHER" id="PTHR10996:SF178">
    <property type="entry name" value="2-HYDROXYACID DEHYDROGENASE YGL185C-RELATED"/>
    <property type="match status" value="1"/>
</dbReference>
<keyword evidence="8" id="KW-1185">Reference proteome</keyword>
<keyword evidence="2 4" id="KW-0560">Oxidoreductase</keyword>